<sequence precursor="true">MTIKLNHIKLSIFSSLILFFIVGISLSSFTTKKVLSPKSTVPSVAIKTLTNQTIDIQETLNKEGYTIISFWATWCKPCISELSAINDEYIDWQEETDVKVVAISIDDARSKIRIPTIVNGKDWQFEVYSDENSDLKRALNVQNVPHTFIINPEGEIVWQHTSYNPGDEAHYIEFIKEELAKQKGVDTDSEEN</sequence>
<name>I4AQK2_BERLS</name>
<dbReference type="HOGENOM" id="CLU_042529_11_2_10"/>
<gene>
    <name evidence="2" type="ordered locus">Fleli_3934</name>
</gene>
<feature type="domain" description="Thioredoxin" evidence="1">
    <location>
        <begin position="35"/>
        <end position="180"/>
    </location>
</feature>
<evidence type="ECO:0000313" key="2">
    <source>
        <dbReference type="EMBL" id="AFM06237.1"/>
    </source>
</evidence>
<dbReference type="Proteomes" id="UP000006054">
    <property type="component" value="Chromosome"/>
</dbReference>
<dbReference type="GO" id="GO:0016209">
    <property type="term" value="F:antioxidant activity"/>
    <property type="evidence" value="ECO:0007669"/>
    <property type="project" value="InterPro"/>
</dbReference>
<dbReference type="PANTHER" id="PTHR42852">
    <property type="entry name" value="THIOL:DISULFIDE INTERCHANGE PROTEIN DSBE"/>
    <property type="match status" value="1"/>
</dbReference>
<dbReference type="GO" id="GO:0016491">
    <property type="term" value="F:oxidoreductase activity"/>
    <property type="evidence" value="ECO:0007669"/>
    <property type="project" value="InterPro"/>
</dbReference>
<dbReference type="OrthoDB" id="6399635at2"/>
<dbReference type="InterPro" id="IPR000866">
    <property type="entry name" value="AhpC/TSA"/>
</dbReference>
<dbReference type="InterPro" id="IPR036249">
    <property type="entry name" value="Thioredoxin-like_sf"/>
</dbReference>
<dbReference type="CDD" id="cd02966">
    <property type="entry name" value="TlpA_like_family"/>
    <property type="match status" value="1"/>
</dbReference>
<dbReference type="RefSeq" id="WP_014799660.1">
    <property type="nucleotide sequence ID" value="NC_018018.1"/>
</dbReference>
<evidence type="ECO:0000259" key="1">
    <source>
        <dbReference type="PROSITE" id="PS51352"/>
    </source>
</evidence>
<reference evidence="3" key="1">
    <citation type="submission" date="2012-06" db="EMBL/GenBank/DDBJ databases">
        <title>The complete genome of Flexibacter litoralis DSM 6794.</title>
        <authorList>
            <person name="Lucas S."/>
            <person name="Copeland A."/>
            <person name="Lapidus A."/>
            <person name="Glavina del Rio T."/>
            <person name="Dalin E."/>
            <person name="Tice H."/>
            <person name="Bruce D."/>
            <person name="Goodwin L."/>
            <person name="Pitluck S."/>
            <person name="Peters L."/>
            <person name="Ovchinnikova G."/>
            <person name="Lu M."/>
            <person name="Kyrpides N."/>
            <person name="Mavromatis K."/>
            <person name="Ivanova N."/>
            <person name="Brettin T."/>
            <person name="Detter J.C."/>
            <person name="Han C."/>
            <person name="Larimer F."/>
            <person name="Land M."/>
            <person name="Hauser L."/>
            <person name="Markowitz V."/>
            <person name="Cheng J.-F."/>
            <person name="Hugenholtz P."/>
            <person name="Woyke T."/>
            <person name="Wu D."/>
            <person name="Spring S."/>
            <person name="Lang E."/>
            <person name="Kopitz M."/>
            <person name="Brambilla E."/>
            <person name="Klenk H.-P."/>
            <person name="Eisen J.A."/>
        </authorList>
    </citation>
    <scope>NUCLEOTIDE SEQUENCE [LARGE SCALE GENOMIC DNA]</scope>
    <source>
        <strain evidence="3">ATCC 23117 / DSM 6794 / NBRC 15988 / NCIMB 1366 / Sio-4</strain>
    </source>
</reference>
<dbReference type="EMBL" id="CP003345">
    <property type="protein sequence ID" value="AFM06237.1"/>
    <property type="molecule type" value="Genomic_DNA"/>
</dbReference>
<proteinExistence type="predicted"/>
<dbReference type="PANTHER" id="PTHR42852:SF17">
    <property type="entry name" value="THIOREDOXIN-LIKE PROTEIN HI_1115"/>
    <property type="match status" value="1"/>
</dbReference>
<dbReference type="Pfam" id="PF00578">
    <property type="entry name" value="AhpC-TSA"/>
    <property type="match status" value="1"/>
</dbReference>
<dbReference type="SUPFAM" id="SSF52833">
    <property type="entry name" value="Thioredoxin-like"/>
    <property type="match status" value="1"/>
</dbReference>
<dbReference type="PATRIC" id="fig|880071.3.peg.3935"/>
<evidence type="ECO:0000313" key="3">
    <source>
        <dbReference type="Proteomes" id="UP000006054"/>
    </source>
</evidence>
<dbReference type="KEGG" id="fli:Fleli_3934"/>
<dbReference type="AlphaFoldDB" id="I4AQK2"/>
<dbReference type="InterPro" id="IPR050553">
    <property type="entry name" value="Thioredoxin_ResA/DsbE_sf"/>
</dbReference>
<dbReference type="STRING" id="880071.Fleli_3934"/>
<keyword evidence="3" id="KW-1185">Reference proteome</keyword>
<accession>I4AQK2</accession>
<organism evidence="2 3">
    <name type="scientific">Bernardetia litoralis (strain ATCC 23117 / DSM 6794 / NBRC 15988 / NCIMB 1366 / Fx l1 / Sio-4)</name>
    <name type="common">Flexibacter litoralis</name>
    <dbReference type="NCBI Taxonomy" id="880071"/>
    <lineage>
        <taxon>Bacteria</taxon>
        <taxon>Pseudomonadati</taxon>
        <taxon>Bacteroidota</taxon>
        <taxon>Cytophagia</taxon>
        <taxon>Cytophagales</taxon>
        <taxon>Bernardetiaceae</taxon>
        <taxon>Bernardetia</taxon>
    </lineage>
</organism>
<dbReference type="eggNOG" id="COG0526">
    <property type="taxonomic scope" value="Bacteria"/>
</dbReference>
<protein>
    <submittedName>
        <fullName evidence="2">Peroxiredoxin</fullName>
    </submittedName>
</protein>
<dbReference type="Gene3D" id="3.40.30.10">
    <property type="entry name" value="Glutaredoxin"/>
    <property type="match status" value="1"/>
</dbReference>
<dbReference type="InterPro" id="IPR013766">
    <property type="entry name" value="Thioredoxin_domain"/>
</dbReference>
<dbReference type="PROSITE" id="PS51352">
    <property type="entry name" value="THIOREDOXIN_2"/>
    <property type="match status" value="1"/>
</dbReference>